<evidence type="ECO:0000256" key="3">
    <source>
        <dbReference type="ARBA" id="ARBA00022691"/>
    </source>
</evidence>
<dbReference type="Gene3D" id="3.40.50.150">
    <property type="entry name" value="Vaccinia Virus protein VP39"/>
    <property type="match status" value="1"/>
</dbReference>
<proteinExistence type="predicted"/>
<evidence type="ECO:0000259" key="4">
    <source>
        <dbReference type="Pfam" id="PF05175"/>
    </source>
</evidence>
<dbReference type="CDD" id="cd02440">
    <property type="entry name" value="AdoMet_MTases"/>
    <property type="match status" value="1"/>
</dbReference>
<keyword evidence="3" id="KW-0949">S-adenosyl-L-methionine</keyword>
<dbReference type="Proteomes" id="UP000273786">
    <property type="component" value="Unassembled WGS sequence"/>
</dbReference>
<sequence length="226" mass="25402">MTDLEQIRMKLKRSQQHTFPLYLHEFGLDLTVNEGVLSPHEFQSWRWYTENFPPFVGKRILEIGCGFGLPGLYLAKLGALSLVACDIDPRAVANTLENAARNGIDNVEVIESDIFSKIPPRRKFDFVFWNCPSDFAPDDYIYSDDLERGAIDPGYKLLSRFLSEGPEFLTESGSILLGFPSGQRDDLLSEILLANDLDSVLLGSGTYPHVSPIYRLFSIHKRGLGA</sequence>
<keyword evidence="2 5" id="KW-0808">Transferase</keyword>
<evidence type="ECO:0000256" key="1">
    <source>
        <dbReference type="ARBA" id="ARBA00022603"/>
    </source>
</evidence>
<keyword evidence="6" id="KW-1185">Reference proteome</keyword>
<dbReference type="PANTHER" id="PTHR47816:SF4">
    <property type="entry name" value="RIBOSOMAL RNA SMALL SUBUNIT METHYLTRANSFERASE C"/>
    <property type="match status" value="1"/>
</dbReference>
<dbReference type="InterPro" id="IPR046977">
    <property type="entry name" value="RsmC/RlmG"/>
</dbReference>
<comment type="caution">
    <text evidence="5">The sequence shown here is derived from an EMBL/GenBank/DDBJ whole genome shotgun (WGS) entry which is preliminary data.</text>
</comment>
<protein>
    <submittedName>
        <fullName evidence="5">Class I SAM-dependent methyltransferase</fullName>
    </submittedName>
</protein>
<dbReference type="OrthoDB" id="9791837at2"/>
<feature type="domain" description="Methyltransferase small" evidence="4">
    <location>
        <begin position="49"/>
        <end position="132"/>
    </location>
</feature>
<evidence type="ECO:0000256" key="2">
    <source>
        <dbReference type="ARBA" id="ARBA00022679"/>
    </source>
</evidence>
<dbReference type="RefSeq" id="WP_125004605.1">
    <property type="nucleotide sequence ID" value="NZ_RQXT01000045.1"/>
</dbReference>
<keyword evidence="1 5" id="KW-0489">Methyltransferase</keyword>
<dbReference type="InterPro" id="IPR029063">
    <property type="entry name" value="SAM-dependent_MTases_sf"/>
</dbReference>
<evidence type="ECO:0000313" key="6">
    <source>
        <dbReference type="Proteomes" id="UP000273786"/>
    </source>
</evidence>
<organism evidence="5 6">
    <name type="scientific">Mesorhizobium tamadayense</name>
    <dbReference type="NCBI Taxonomy" id="425306"/>
    <lineage>
        <taxon>Bacteria</taxon>
        <taxon>Pseudomonadati</taxon>
        <taxon>Pseudomonadota</taxon>
        <taxon>Alphaproteobacteria</taxon>
        <taxon>Hyphomicrobiales</taxon>
        <taxon>Phyllobacteriaceae</taxon>
        <taxon>Mesorhizobium</taxon>
    </lineage>
</organism>
<dbReference type="InterPro" id="IPR007848">
    <property type="entry name" value="Small_mtfrase_dom"/>
</dbReference>
<gene>
    <name evidence="5" type="ORF">EH240_27790</name>
</gene>
<dbReference type="GO" id="GO:0008757">
    <property type="term" value="F:S-adenosylmethionine-dependent methyltransferase activity"/>
    <property type="evidence" value="ECO:0007669"/>
    <property type="project" value="InterPro"/>
</dbReference>
<reference evidence="5 6" key="1">
    <citation type="submission" date="2018-11" db="EMBL/GenBank/DDBJ databases">
        <title>the genome of Mesorhizobium tamadayense DSM 28320.</title>
        <authorList>
            <person name="Gao J."/>
        </authorList>
    </citation>
    <scope>NUCLEOTIDE SEQUENCE [LARGE SCALE GENOMIC DNA]</scope>
    <source>
        <strain evidence="5 6">DSM 28320</strain>
    </source>
</reference>
<dbReference type="GO" id="GO:0032259">
    <property type="term" value="P:methylation"/>
    <property type="evidence" value="ECO:0007669"/>
    <property type="project" value="UniProtKB-KW"/>
</dbReference>
<dbReference type="SUPFAM" id="SSF53335">
    <property type="entry name" value="S-adenosyl-L-methionine-dependent methyltransferases"/>
    <property type="match status" value="1"/>
</dbReference>
<accession>A0A3P3F9B6</accession>
<dbReference type="PANTHER" id="PTHR47816">
    <property type="entry name" value="RIBOSOMAL RNA SMALL SUBUNIT METHYLTRANSFERASE C"/>
    <property type="match status" value="1"/>
</dbReference>
<dbReference type="AlphaFoldDB" id="A0A3P3F9B6"/>
<dbReference type="Pfam" id="PF05175">
    <property type="entry name" value="MTS"/>
    <property type="match status" value="1"/>
</dbReference>
<dbReference type="EMBL" id="RQXT01000045">
    <property type="protein sequence ID" value="RRH94108.1"/>
    <property type="molecule type" value="Genomic_DNA"/>
</dbReference>
<name>A0A3P3F9B6_9HYPH</name>
<evidence type="ECO:0000313" key="5">
    <source>
        <dbReference type="EMBL" id="RRH94108.1"/>
    </source>
</evidence>